<protein>
    <submittedName>
        <fullName evidence="1">Sorting assembly machinery 35 kDa subunit</fullName>
    </submittedName>
</protein>
<proteinExistence type="predicted"/>
<dbReference type="InterPro" id="IPR021211">
    <property type="entry name" value="SAM35"/>
</dbReference>
<dbReference type="EMBL" id="CP015059">
    <property type="protein sequence ID" value="QGN17453.1"/>
    <property type="molecule type" value="Genomic_DNA"/>
</dbReference>
<evidence type="ECO:0000313" key="1">
    <source>
        <dbReference type="EMBL" id="QGN17453.1"/>
    </source>
</evidence>
<organism evidence="1 2">
    <name type="scientific">Kluyveromyces marxianus</name>
    <name type="common">Yeast</name>
    <name type="synonym">Candida kefyr</name>
    <dbReference type="NCBI Taxonomy" id="4911"/>
    <lineage>
        <taxon>Eukaryota</taxon>
        <taxon>Fungi</taxon>
        <taxon>Dikarya</taxon>
        <taxon>Ascomycota</taxon>
        <taxon>Saccharomycotina</taxon>
        <taxon>Saccharomycetes</taxon>
        <taxon>Saccharomycetales</taxon>
        <taxon>Saccharomycetaceae</taxon>
        <taxon>Kluyveromyces</taxon>
    </lineage>
</organism>
<dbReference type="Proteomes" id="UP000422736">
    <property type="component" value="Chromosome 6"/>
</dbReference>
<name>A0ABX6F509_KLUMA</name>
<accession>A0ABX6F509</accession>
<evidence type="ECO:0000313" key="2">
    <source>
        <dbReference type="Proteomes" id="UP000422736"/>
    </source>
</evidence>
<reference evidence="1 2" key="2">
    <citation type="submission" date="2019-11" db="EMBL/GenBank/DDBJ databases">
        <authorList>
            <person name="Lu H."/>
        </authorList>
    </citation>
    <scope>NUCLEOTIDE SEQUENCE [LARGE SCALE GENOMIC DNA]</scope>
    <source>
        <strain evidence="1 2">FIM1</strain>
    </source>
</reference>
<reference evidence="1 2" key="1">
    <citation type="submission" date="2016-03" db="EMBL/GenBank/DDBJ databases">
        <title>How can Kluyveromyces marxianus grow so fast - potential evolutionary course in Saccharomyces Complex revealed by comparative genomics.</title>
        <authorList>
            <person name="Mo W."/>
            <person name="Lu W."/>
            <person name="Yang X."/>
            <person name="Qi J."/>
            <person name="Lv H."/>
        </authorList>
    </citation>
    <scope>NUCLEOTIDE SEQUENCE [LARGE SCALE GENOMIC DNA]</scope>
    <source>
        <strain evidence="1 2">FIM1</strain>
    </source>
</reference>
<gene>
    <name evidence="1" type="primary">SAM35</name>
    <name evidence="1" type="ORF">FIM1_4187</name>
</gene>
<keyword evidence="2" id="KW-1185">Reference proteome</keyword>
<sequence length="334" mass="37970">MASLLAIPGPLKSLFDMFPLKTYGSIKDNDQALDYDALTRTAYFMGPNATKANKDDVFQLGVYQFVRDSKTGVLLASDPWGIFAELSLCKKNDLQLPTATPDPQDPKTAQKPQHSMCILSARASVDKSLPILIESYTRRHIRSTKSINEILFSRIPAGEQTLYLKLLNTIVYDGYLADLLTNASPAKFCELYTYINERDVSVTNSITIQDVKRSLLARNNFNLRHQQLTKYLLEPMFPTNRTELAALAQTAIAETIRCLKKLQTHWRKNHQPQEHQNHASNTQRTDFQYIDLALASYVLAIAQLGPDSELYQWMHTDAQFLLEFSQQLLQTYSI</sequence>
<dbReference type="Pfam" id="PF10806">
    <property type="entry name" value="SAM35"/>
    <property type="match status" value="1"/>
</dbReference>